<name>A0A182ILB9_ANOAO</name>
<proteinExistence type="predicted"/>
<organism evidence="1">
    <name type="scientific">Anopheles atroparvus</name>
    <name type="common">European mosquito</name>
    <dbReference type="NCBI Taxonomy" id="41427"/>
    <lineage>
        <taxon>Eukaryota</taxon>
        <taxon>Metazoa</taxon>
        <taxon>Ecdysozoa</taxon>
        <taxon>Arthropoda</taxon>
        <taxon>Hexapoda</taxon>
        <taxon>Insecta</taxon>
        <taxon>Pterygota</taxon>
        <taxon>Neoptera</taxon>
        <taxon>Endopterygota</taxon>
        <taxon>Diptera</taxon>
        <taxon>Nematocera</taxon>
        <taxon>Culicoidea</taxon>
        <taxon>Culicidae</taxon>
        <taxon>Anophelinae</taxon>
        <taxon>Anopheles</taxon>
    </lineage>
</organism>
<dbReference type="AlphaFoldDB" id="A0A182ILB9"/>
<evidence type="ECO:0000313" key="1">
    <source>
        <dbReference type="EnsemblMetazoa" id="AATE001312-PA.1"/>
    </source>
</evidence>
<accession>A0A182ILB9</accession>
<protein>
    <submittedName>
        <fullName evidence="1">Uncharacterized protein</fullName>
    </submittedName>
</protein>
<dbReference type="EnsemblMetazoa" id="AATE001312-RA">
    <property type="protein sequence ID" value="AATE001312-PA.1"/>
    <property type="gene ID" value="AATE001312"/>
</dbReference>
<dbReference type="VEuPathDB" id="VectorBase:AATE001312"/>
<sequence length="312" mass="34950">MQPFPLYRAQISRTIIPRQPKTSTGYFGLARSVHFCSTVPITVPGGDDTSSFCRQHGKQHDWQRRSRRKWSTSFWKLSSTFMSNARAVPQHIRLQQPVSSTAQSLRNVSVIAVTAYLEAPYTLRFGKAKYLWPAMLFTFTMWPATARARIEWYASRVHRTSPSTFVSSTVRRSCVLPGDSRATCGLATPALLIRTSTPPNRRFTNSNAARIDASSVTSHACAWIRWPASTGRSSRKASIRSTRLASPTVIMPARASLCTTAAPMPELAPVTIATFPTQRSIGNGRQKNYLAIRSKRRVFIRTASENVRRISR</sequence>
<reference evidence="1" key="1">
    <citation type="submission" date="2022-08" db="UniProtKB">
        <authorList>
            <consortium name="EnsemblMetazoa"/>
        </authorList>
    </citation>
    <scope>IDENTIFICATION</scope>
    <source>
        <strain evidence="1">EBRO</strain>
    </source>
</reference>